<dbReference type="PaxDb" id="67767-A0A0J7JUU0"/>
<gene>
    <name evidence="2" type="ORF">RF55_24907</name>
</gene>
<dbReference type="AlphaFoldDB" id="A0A0J7JUU0"/>
<evidence type="ECO:0000313" key="2">
    <source>
        <dbReference type="EMBL" id="KMQ81874.1"/>
    </source>
</evidence>
<proteinExistence type="predicted"/>
<accession>A0A0J7JUU0</accession>
<evidence type="ECO:0000256" key="1">
    <source>
        <dbReference type="SAM" id="MobiDB-lite"/>
    </source>
</evidence>
<organism evidence="2 3">
    <name type="scientific">Lasius niger</name>
    <name type="common">Black garden ant</name>
    <dbReference type="NCBI Taxonomy" id="67767"/>
    <lineage>
        <taxon>Eukaryota</taxon>
        <taxon>Metazoa</taxon>
        <taxon>Ecdysozoa</taxon>
        <taxon>Arthropoda</taxon>
        <taxon>Hexapoda</taxon>
        <taxon>Insecta</taxon>
        <taxon>Pterygota</taxon>
        <taxon>Neoptera</taxon>
        <taxon>Endopterygota</taxon>
        <taxon>Hymenoptera</taxon>
        <taxon>Apocrita</taxon>
        <taxon>Aculeata</taxon>
        <taxon>Formicoidea</taxon>
        <taxon>Formicidae</taxon>
        <taxon>Formicinae</taxon>
        <taxon>Lasius</taxon>
        <taxon>Lasius</taxon>
    </lineage>
</organism>
<comment type="caution">
    <text evidence="2">The sequence shown here is derived from an EMBL/GenBank/DDBJ whole genome shotgun (WGS) entry which is preliminary data.</text>
</comment>
<name>A0A0J7JUU0_LASNI</name>
<sequence>MTSSNCEHHLTNPTLLNELILKLPMNTRISWSIHSGTIQGHPTIRHFSDWIGALADNIDRIAPSSTAPPQPHSSSDKRAVTKRANVCHASETIEKKLLCSLPK</sequence>
<evidence type="ECO:0000313" key="3">
    <source>
        <dbReference type="Proteomes" id="UP000036403"/>
    </source>
</evidence>
<feature type="region of interest" description="Disordered" evidence="1">
    <location>
        <begin position="61"/>
        <end position="84"/>
    </location>
</feature>
<reference evidence="2 3" key="1">
    <citation type="submission" date="2015-04" db="EMBL/GenBank/DDBJ databases">
        <title>Lasius niger genome sequencing.</title>
        <authorList>
            <person name="Konorov E.A."/>
            <person name="Nikitin M.A."/>
            <person name="Kirill M.V."/>
            <person name="Chang P."/>
        </authorList>
    </citation>
    <scope>NUCLEOTIDE SEQUENCE [LARGE SCALE GENOMIC DNA]</scope>
    <source>
        <tissue evidence="2">Whole</tissue>
    </source>
</reference>
<dbReference type="EMBL" id="LBMM01030710">
    <property type="protein sequence ID" value="KMQ81874.1"/>
    <property type="molecule type" value="Genomic_DNA"/>
</dbReference>
<keyword evidence="3" id="KW-1185">Reference proteome</keyword>
<dbReference type="OrthoDB" id="8056668at2759"/>
<protein>
    <submittedName>
        <fullName evidence="2">Uncharacterized protein</fullName>
    </submittedName>
</protein>
<dbReference type="Proteomes" id="UP000036403">
    <property type="component" value="Unassembled WGS sequence"/>
</dbReference>